<feature type="transmembrane region" description="Helical" evidence="1">
    <location>
        <begin position="6"/>
        <end position="22"/>
    </location>
</feature>
<keyword evidence="1" id="KW-1133">Transmembrane helix</keyword>
<organism evidence="3 4">
    <name type="scientific">Winogradskyella endarachnes</name>
    <dbReference type="NCBI Taxonomy" id="2681965"/>
    <lineage>
        <taxon>Bacteria</taxon>
        <taxon>Pseudomonadati</taxon>
        <taxon>Bacteroidota</taxon>
        <taxon>Flavobacteriia</taxon>
        <taxon>Flavobacteriales</taxon>
        <taxon>Flavobacteriaceae</taxon>
        <taxon>Winogradskyella</taxon>
    </lineage>
</organism>
<evidence type="ECO:0000313" key="3">
    <source>
        <dbReference type="EMBL" id="MUU78732.1"/>
    </source>
</evidence>
<protein>
    <recommendedName>
        <fullName evidence="2">Peptidase M56 domain-containing protein</fullName>
    </recommendedName>
</protein>
<proteinExistence type="predicted"/>
<name>A0A6L6UCR5_9FLAO</name>
<feature type="transmembrane region" description="Helical" evidence="1">
    <location>
        <begin position="34"/>
        <end position="55"/>
    </location>
</feature>
<feature type="transmembrane region" description="Helical" evidence="1">
    <location>
        <begin position="84"/>
        <end position="108"/>
    </location>
</feature>
<reference evidence="3 4" key="1">
    <citation type="submission" date="2019-12" db="EMBL/GenBank/DDBJ databases">
        <authorList>
            <person name="Li J."/>
        </authorList>
    </citation>
    <scope>NUCLEOTIDE SEQUENCE [LARGE SCALE GENOMIC DNA]</scope>
    <source>
        <strain evidence="3 4">HL2-2</strain>
    </source>
</reference>
<dbReference type="CDD" id="cd07341">
    <property type="entry name" value="M56_BlaR1_MecR1_like"/>
    <property type="match status" value="1"/>
</dbReference>
<dbReference type="InterPro" id="IPR052173">
    <property type="entry name" value="Beta-lactam_resp_regulator"/>
</dbReference>
<keyword evidence="1" id="KW-0812">Transmembrane</keyword>
<dbReference type="Proteomes" id="UP000478208">
    <property type="component" value="Unassembled WGS sequence"/>
</dbReference>
<feature type="domain" description="Peptidase M56" evidence="2">
    <location>
        <begin position="111"/>
        <end position="253"/>
    </location>
</feature>
<gene>
    <name evidence="3" type="ORF">GN138_09775</name>
</gene>
<dbReference type="EMBL" id="WOWS01000003">
    <property type="protein sequence ID" value="MUU78732.1"/>
    <property type="molecule type" value="Genomic_DNA"/>
</dbReference>
<evidence type="ECO:0000313" key="4">
    <source>
        <dbReference type="Proteomes" id="UP000478208"/>
    </source>
</evidence>
<keyword evidence="4" id="KW-1185">Reference proteome</keyword>
<dbReference type="InterPro" id="IPR008756">
    <property type="entry name" value="Peptidase_M56"/>
</dbReference>
<accession>A0A6L6UCR5</accession>
<comment type="caution">
    <text evidence="3">The sequence shown here is derived from an EMBL/GenBank/DDBJ whole genome shotgun (WGS) entry which is preliminary data.</text>
</comment>
<evidence type="ECO:0000256" key="1">
    <source>
        <dbReference type="SAM" id="Phobius"/>
    </source>
</evidence>
<dbReference type="RefSeq" id="WP_157363616.1">
    <property type="nucleotide sequence ID" value="NZ_WOWS01000003.1"/>
</dbReference>
<evidence type="ECO:0000259" key="2">
    <source>
        <dbReference type="Pfam" id="PF05569"/>
    </source>
</evidence>
<feature type="transmembrane region" description="Helical" evidence="1">
    <location>
        <begin position="264"/>
        <end position="283"/>
    </location>
</feature>
<keyword evidence="1" id="KW-0472">Membrane</keyword>
<sequence length="749" mass="86654">MEMYLLKFSACLAVFWLAYILFLERQNMHLFKRFYLLAAFFIALIIPTLTITEYIEPVVTDFETAPIFIPTEFMELAPANKTSIFTLVNILWFFYGVGVLLFAIRFIVNLLKMHRRISKNKQISKPSFIYILLNEDLIPHSFFRYIFFNKERYETESIPAEVLLHEETHAKQLHSIDIIVLELLQIVFWFHPLVYILKHHVKLNHEFLADQAVLKQGSDAKVYQNILLQFSSNTQDLSMSSAINYSSIKKRFTVMKTQTSKTRMWLSTILVLPLIAILFYSFAGREYVENKKNEPVATIKKELHEANNLNMTYANAASEKLMQEYRDFIKEYSETNTIFYSKYERAVIIYDQLMSDEQRASVKKYPTRLIPQPNLSKTQPRQPSVSQYEAFKNANQYAIWIDGKHVSNSVLNEYSVNDFVHVTGSIVHKNARSTKFPQANQYHLYTKDGFKSTYKNSQLNRYNKAVTKYSNAIFNYLQDNQIDNSELKILKAQADKIYNSFTNKELEEHKILPVPPIPTKNFNRPSQQKATPKQIAEYNAWAKKINASKNKIIKLKELNKYTHIYNIMSTEQKKVSEAFPEIPPAPPKSPSFLEYIEDMEKQGATFYLDGKKISAEKAKYIAKTNKGKSTEMLTQKDKNGKYIVKLSTPVKNKKDNPLPIVNGKTITSGEMTMTFTELKKLTLTLPEGEITAFKLKIPGIKTEQIKGNKITQITLKHLESAQLGDYITIFDIKDGKGSKFSPLAIEIVE</sequence>
<dbReference type="PANTHER" id="PTHR34978">
    <property type="entry name" value="POSSIBLE SENSOR-TRANSDUCER PROTEIN BLAR"/>
    <property type="match status" value="1"/>
</dbReference>
<dbReference type="AlphaFoldDB" id="A0A6L6UCR5"/>
<dbReference type="Pfam" id="PF05569">
    <property type="entry name" value="Peptidase_M56"/>
    <property type="match status" value="1"/>
</dbReference>
<dbReference type="PANTHER" id="PTHR34978:SF3">
    <property type="entry name" value="SLR0241 PROTEIN"/>
    <property type="match status" value="1"/>
</dbReference>